<organism evidence="7 8">
    <name type="scientific">Gallibacterium melopsittaci</name>
    <dbReference type="NCBI Taxonomy" id="516063"/>
    <lineage>
        <taxon>Bacteria</taxon>
        <taxon>Pseudomonadati</taxon>
        <taxon>Pseudomonadota</taxon>
        <taxon>Gammaproteobacteria</taxon>
        <taxon>Pasteurellales</taxon>
        <taxon>Pasteurellaceae</taxon>
        <taxon>Gallibacterium</taxon>
    </lineage>
</organism>
<feature type="transmembrane region" description="Helical" evidence="6">
    <location>
        <begin position="410"/>
        <end position="430"/>
    </location>
</feature>
<evidence type="ECO:0000256" key="6">
    <source>
        <dbReference type="SAM" id="Phobius"/>
    </source>
</evidence>
<evidence type="ECO:0000313" key="8">
    <source>
        <dbReference type="Proteomes" id="UP001589769"/>
    </source>
</evidence>
<keyword evidence="3 6" id="KW-0812">Transmembrane</keyword>
<keyword evidence="4 6" id="KW-1133">Transmembrane helix</keyword>
<feature type="transmembrane region" description="Helical" evidence="6">
    <location>
        <begin position="14"/>
        <end position="37"/>
    </location>
</feature>
<feature type="transmembrane region" description="Helical" evidence="6">
    <location>
        <begin position="380"/>
        <end position="398"/>
    </location>
</feature>
<feature type="transmembrane region" description="Helical" evidence="6">
    <location>
        <begin position="296"/>
        <end position="317"/>
    </location>
</feature>
<feature type="transmembrane region" description="Helical" evidence="6">
    <location>
        <begin position="49"/>
        <end position="73"/>
    </location>
</feature>
<evidence type="ECO:0000256" key="4">
    <source>
        <dbReference type="ARBA" id="ARBA00022989"/>
    </source>
</evidence>
<keyword evidence="5 6" id="KW-0472">Membrane</keyword>
<keyword evidence="8" id="KW-1185">Reference proteome</keyword>
<feature type="transmembrane region" description="Helical" evidence="6">
    <location>
        <begin position="145"/>
        <end position="166"/>
    </location>
</feature>
<dbReference type="Pfam" id="PF01943">
    <property type="entry name" value="Polysacc_synt"/>
    <property type="match status" value="1"/>
</dbReference>
<feature type="transmembrane region" description="Helical" evidence="6">
    <location>
        <begin position="323"/>
        <end position="344"/>
    </location>
</feature>
<evidence type="ECO:0000313" key="7">
    <source>
        <dbReference type="EMBL" id="MFC0321968.1"/>
    </source>
</evidence>
<reference evidence="7 8" key="1">
    <citation type="submission" date="2024-09" db="EMBL/GenBank/DDBJ databases">
        <authorList>
            <person name="Sun Q."/>
            <person name="Mori K."/>
        </authorList>
    </citation>
    <scope>NUCLEOTIDE SEQUENCE [LARGE SCALE GENOMIC DNA]</scope>
    <source>
        <strain evidence="7 8">CCM 7538</strain>
    </source>
</reference>
<feature type="transmembrane region" description="Helical" evidence="6">
    <location>
        <begin position="212"/>
        <end position="229"/>
    </location>
</feature>
<evidence type="ECO:0000256" key="2">
    <source>
        <dbReference type="ARBA" id="ARBA00022475"/>
    </source>
</evidence>
<dbReference type="RefSeq" id="WP_382372289.1">
    <property type="nucleotide sequence ID" value="NZ_JBHLWA010000001.1"/>
</dbReference>
<gene>
    <name evidence="7" type="ORF">ACFFHT_00060</name>
</gene>
<dbReference type="InterPro" id="IPR050833">
    <property type="entry name" value="Poly_Biosynth_Transport"/>
</dbReference>
<dbReference type="PANTHER" id="PTHR30250">
    <property type="entry name" value="PST FAMILY PREDICTED COLANIC ACID TRANSPORTER"/>
    <property type="match status" value="1"/>
</dbReference>
<sequence length="468" mass="52874">MGSAIGDKLLKNTLIYSIGSFGSKILSFLLLPLFSLYLSTVEMGQYDLILTFTMLVTPVVTLQLSDAIYRWLISDEKTPGSEANVISTALLIFAFASLLLLVVAATINYFYPQPYFVETLVLLLISSLFYILQQALRGLGLTKQFALSGILYSFLLLLFSVAALWWFSDKLFAVLAGMIVANGIVTLIILFHWKISRYLAWKKIDRKLIKPMLVYSLPLVPNAVSWWLMTMANKYIIFQQIDTAANGIYAVSSRLPSILMIVFSLFLLAWQDVILKNDQADYREVTAATFAQLAKFMFSIGLIFISISEPLIHYLFASTFYSAWQYMPLLVLATVFTSFCAFLGTAYQQKKNTLKILTTTLLGAVINIAISFSLMAKIGLFAAALGTLASFMLVFFIRQRDVKSFYPVHLAWQSFWFPLGLSFAYCYLVNLNQFSINLILLVAAIVLFFILNWQLISKILHKVKERVL</sequence>
<dbReference type="Proteomes" id="UP001589769">
    <property type="component" value="Unassembled WGS sequence"/>
</dbReference>
<evidence type="ECO:0000256" key="3">
    <source>
        <dbReference type="ARBA" id="ARBA00022692"/>
    </source>
</evidence>
<feature type="transmembrane region" description="Helical" evidence="6">
    <location>
        <begin position="172"/>
        <end position="191"/>
    </location>
</feature>
<dbReference type="InterPro" id="IPR002797">
    <property type="entry name" value="Polysacc_synth"/>
</dbReference>
<evidence type="ECO:0000256" key="5">
    <source>
        <dbReference type="ARBA" id="ARBA00023136"/>
    </source>
</evidence>
<evidence type="ECO:0000256" key="1">
    <source>
        <dbReference type="ARBA" id="ARBA00004651"/>
    </source>
</evidence>
<protein>
    <submittedName>
        <fullName evidence="7">Oligosaccharide flippase family protein</fullName>
    </submittedName>
</protein>
<dbReference type="EMBL" id="JBHLWA010000001">
    <property type="protein sequence ID" value="MFC0321968.1"/>
    <property type="molecule type" value="Genomic_DNA"/>
</dbReference>
<comment type="caution">
    <text evidence="7">The sequence shown here is derived from an EMBL/GenBank/DDBJ whole genome shotgun (WGS) entry which is preliminary data.</text>
</comment>
<dbReference type="PANTHER" id="PTHR30250:SF11">
    <property type="entry name" value="O-ANTIGEN TRANSPORTER-RELATED"/>
    <property type="match status" value="1"/>
</dbReference>
<feature type="transmembrane region" description="Helical" evidence="6">
    <location>
        <begin position="436"/>
        <end position="456"/>
    </location>
</feature>
<feature type="transmembrane region" description="Helical" evidence="6">
    <location>
        <begin position="356"/>
        <end position="374"/>
    </location>
</feature>
<keyword evidence="2" id="KW-1003">Cell membrane</keyword>
<comment type="subcellular location">
    <subcellularLocation>
        <location evidence="1">Cell membrane</location>
        <topology evidence="1">Multi-pass membrane protein</topology>
    </subcellularLocation>
</comment>
<feature type="transmembrane region" description="Helical" evidence="6">
    <location>
        <begin position="85"/>
        <end position="109"/>
    </location>
</feature>
<accession>A0ABV6HSW9</accession>
<feature type="transmembrane region" description="Helical" evidence="6">
    <location>
        <begin position="255"/>
        <end position="275"/>
    </location>
</feature>
<feature type="transmembrane region" description="Helical" evidence="6">
    <location>
        <begin position="115"/>
        <end position="133"/>
    </location>
</feature>
<proteinExistence type="predicted"/>
<name>A0ABV6HSW9_9PAST</name>